<feature type="domain" description="PSI" evidence="3">
    <location>
        <begin position="1191"/>
        <end position="1237"/>
    </location>
</feature>
<feature type="domain" description="PSI" evidence="3">
    <location>
        <begin position="367"/>
        <end position="413"/>
    </location>
</feature>
<dbReference type="SMART" id="SM00423">
    <property type="entry name" value="PSI"/>
    <property type="match status" value="10"/>
</dbReference>
<keyword evidence="2" id="KW-1133">Transmembrane helix</keyword>
<feature type="domain" description="PSI" evidence="3">
    <location>
        <begin position="1258"/>
        <end position="1305"/>
    </location>
</feature>
<feature type="domain" description="PSI" evidence="3">
    <location>
        <begin position="640"/>
        <end position="682"/>
    </location>
</feature>
<dbReference type="EMBL" id="CAJJDN010000165">
    <property type="protein sequence ID" value="CAD8126160.1"/>
    <property type="molecule type" value="Genomic_DNA"/>
</dbReference>
<keyword evidence="5" id="KW-1185">Reference proteome</keyword>
<feature type="transmembrane region" description="Helical" evidence="2">
    <location>
        <begin position="75"/>
        <end position="92"/>
    </location>
</feature>
<organism evidence="4 5">
    <name type="scientific">Paramecium sonneborni</name>
    <dbReference type="NCBI Taxonomy" id="65129"/>
    <lineage>
        <taxon>Eukaryota</taxon>
        <taxon>Sar</taxon>
        <taxon>Alveolata</taxon>
        <taxon>Ciliophora</taxon>
        <taxon>Intramacronucleata</taxon>
        <taxon>Oligohymenophorea</taxon>
        <taxon>Peniculida</taxon>
        <taxon>Parameciidae</taxon>
        <taxon>Paramecium</taxon>
    </lineage>
</organism>
<sequence length="1845" mass="200293">MTKYRIEEESLGKERNQQARQNLMDNRMETDNLQNIENLVYKEIIMDYGGEQIEKIRFQIDDMNLDLSILKLMKSYLLIAIFISLGIYQIVATSQTTCGCTQLTNPTDCSTLPGCSWNTTSSQCLLGNCGSFSNRNTCLQASNYCEWNLDQLICQNFQTCQDLNVTGMANITNTTTWTNQCVLQNSQCLGYNPQNTTCERLNSITLSCNQLEITYCNGNVGSDGVCYWNQATTNCTAVNSCSQVNTLSQVNAQKYCELLNQNNQAICQWNSNSSTCQSITNCNQLTEDQCKYFFTNTNFSQMTSCIWNNGVCSNTTISSLPAQNCMSSTAYTYRWFSPVNNPKVGICTSCKPIPVPMVTLFSKSQCSCSQYQNPQDCNSQSSSLTSQNGPCIWTNNACVSNSCSNIKNQNDCIVVQSCFWNFGGGGSCQQQNSCQDLTYKYDGVGCAAQSVYCPNFSGGFCAPSTNLQQCNTQATSQTCKAYIGSDGLCIWSKDSCVPLKFCNQIFDQAYCSGQSNICYWNGLACAQLSCSNLSQQNCKYVITSFQESQYQYCKWNGQACVDSYSGLALTSQNCVSNTGNTFRWSTNNTAVGMCVSCGINQLAVQTASSCQCSQLYSQANCNNTGFCTYNTDNNTCTPAECKQYTNQVTCASLSGCYWSGSSCKTFTACSQLTNATNQLECISMNNSCKGFSSGSCQTNPTGLCSANTVCNNTIGTDGLCFLNSTNQCVGFSQCSLASSITTGASICQKYSFSCSWNATNNTCSQITCNDFKTQLNCKFYIPNPISNEIIPCSWNATQGCVTANDILTQLNPTTCAASTHNTYTWISTQASASANKGLCIRCQEQVALPNSCGCSHLGLTDCSQASDCQWTNNQCITLACSQIVQQTFCASQLGCAWIKNACSSFNGCNTLLGSTQAACMQQNAFCVGSNGTTCTNTYNPCASNSSETSCVTALGSDGACYWNSAQCVAVSSCTQLPESACKLRTKSCYWADNSCQTQTCSTLYSQYHQCTYVVSLLSNKNVQFCSLVNNLCIQTKDPQNLNKSNCFTSSNRTARWVSNKSGSLGVCLSCNVQAANLIPIQSSQLCQCYQYMTQTECNAASVQSCIWQNTSTGTTNPKYACVQQACNLITSQSLCALNTSCYWDYNTTACASFTTCSSITGSDLTAALCLSYSVQCRGSTGKACSPNPQALCSSLTTQEQCNTTPGSDGVCHWNSTGTGSCSVITSCTQITNQKNCQYFSNICQYVTSGTTSTCEALTCSSFTTPSLCKYVVKSFATGEIQQCQWSAQTCINMQTSQSLTSSNCQSNTGFTYRWYPTLSNSGDGYCTKCAINTLYVPGQCACSQLIQQQDCLSNLQCSWSTSPTTPSCYNKPCSQILQQSVCSTNPRCAWSVATSTCQPFSQCDDLSGINSGECASYSIFCAATSTTLSNYDQKFKCAPTANQKCSNVTPAPTGASTNQQLNCENTFVSSSICLYNSTTKQCTQITSCSQILSQSKCQRLIHSCYWQPASGTTAAQCTNATCPNITNQLDCTYVSSTLSTPSKSSITQCFWQQNTGCVSAQQASIPLTNTTCYSNSFMMSRWITTQAGGKCVQCNQYSAGNVFKPICSCSSLSQSECTYASPQCTVNGTSCVEQPCTGLSQNQCAINQKCIYLGGACQNYTSTNTCGNITSPKSNYDCAQYSTNCLQYNGTTSTCSNLDCSKLSTNVSCASVEFCSWTNDKCQTINNCKQITDVALCSLQTNRCQWSVVFNSCVTQSCSSYTSQADCTYVYTSYSQADVALCYWDTFYNDCRSASLSLLSNFTQNNTATCYVNTGHLYHLDEGECTRCFQNILSILLITVLLLFI</sequence>
<evidence type="ECO:0000313" key="5">
    <source>
        <dbReference type="Proteomes" id="UP000692954"/>
    </source>
</evidence>
<dbReference type="InterPro" id="IPR002895">
    <property type="entry name" value="Paramecium_SA"/>
</dbReference>
<keyword evidence="2" id="KW-0472">Membrane</keyword>
<dbReference type="InterPro" id="IPR016201">
    <property type="entry name" value="PSI"/>
</dbReference>
<evidence type="ECO:0000256" key="2">
    <source>
        <dbReference type="SAM" id="Phobius"/>
    </source>
</evidence>
<evidence type="ECO:0000256" key="1">
    <source>
        <dbReference type="ARBA" id="ARBA00023180"/>
    </source>
</evidence>
<dbReference type="OrthoDB" id="296837at2759"/>
<proteinExistence type="predicted"/>
<dbReference type="Proteomes" id="UP000692954">
    <property type="component" value="Unassembled WGS sequence"/>
</dbReference>
<dbReference type="SMART" id="SM00639">
    <property type="entry name" value="PSA"/>
    <property type="match status" value="13"/>
</dbReference>
<evidence type="ECO:0000259" key="3">
    <source>
        <dbReference type="SMART" id="SM00423"/>
    </source>
</evidence>
<feature type="domain" description="PSI" evidence="3">
    <location>
        <begin position="1699"/>
        <end position="1738"/>
    </location>
</feature>
<name>A0A8S1RGS7_9CILI</name>
<evidence type="ECO:0000313" key="4">
    <source>
        <dbReference type="EMBL" id="CAD8126160.1"/>
    </source>
</evidence>
<keyword evidence="2" id="KW-0812">Transmembrane</keyword>
<protein>
    <recommendedName>
        <fullName evidence="3">PSI domain-containing protein</fullName>
    </recommendedName>
</protein>
<reference evidence="4" key="1">
    <citation type="submission" date="2021-01" db="EMBL/GenBank/DDBJ databases">
        <authorList>
            <consortium name="Genoscope - CEA"/>
            <person name="William W."/>
        </authorList>
    </citation>
    <scope>NUCLEOTIDE SEQUENCE</scope>
</reference>
<feature type="domain" description="PSI" evidence="3">
    <location>
        <begin position="1372"/>
        <end position="1415"/>
    </location>
</feature>
<feature type="domain" description="PSI" evidence="3">
    <location>
        <begin position="207"/>
        <end position="257"/>
    </location>
</feature>
<accession>A0A8S1RGS7</accession>
<keyword evidence="1" id="KW-0325">Glycoprotein</keyword>
<feature type="domain" description="PSI" evidence="3">
    <location>
        <begin position="1125"/>
        <end position="1170"/>
    </location>
</feature>
<comment type="caution">
    <text evidence="4">The sequence shown here is derived from an EMBL/GenBank/DDBJ whole genome shotgun (WGS) entry which is preliminary data.</text>
</comment>
<gene>
    <name evidence="4" type="ORF">PSON_ATCC_30995.1.T1650052</name>
</gene>
<feature type="domain" description="PSI" evidence="3">
    <location>
        <begin position="99"/>
        <end position="139"/>
    </location>
</feature>
<dbReference type="Pfam" id="PF01508">
    <property type="entry name" value="Paramecium_SA"/>
    <property type="match status" value="2"/>
</dbReference>
<feature type="domain" description="PSI" evidence="3">
    <location>
        <begin position="940"/>
        <end position="982"/>
    </location>
</feature>